<gene>
    <name evidence="1" type="ORF">EV214_11115</name>
</gene>
<evidence type="ECO:0008006" key="3">
    <source>
        <dbReference type="Google" id="ProtNLM"/>
    </source>
</evidence>
<name>A0A4R2KM39_9FIRM</name>
<dbReference type="OrthoDB" id="1900587at2"/>
<evidence type="ECO:0000313" key="1">
    <source>
        <dbReference type="EMBL" id="TCO74753.1"/>
    </source>
</evidence>
<comment type="caution">
    <text evidence="1">The sequence shown here is derived from an EMBL/GenBank/DDBJ whole genome shotgun (WGS) entry which is preliminary data.</text>
</comment>
<dbReference type="RefSeq" id="WP_132245024.1">
    <property type="nucleotide sequence ID" value="NZ_SLWV01000011.1"/>
</dbReference>
<evidence type="ECO:0000313" key="2">
    <source>
        <dbReference type="Proteomes" id="UP000294919"/>
    </source>
</evidence>
<organism evidence="1 2">
    <name type="scientific">Marinisporobacter balticus</name>
    <dbReference type="NCBI Taxonomy" id="2018667"/>
    <lineage>
        <taxon>Bacteria</taxon>
        <taxon>Bacillati</taxon>
        <taxon>Bacillota</taxon>
        <taxon>Clostridia</taxon>
        <taxon>Peptostreptococcales</taxon>
        <taxon>Thermotaleaceae</taxon>
        <taxon>Marinisporobacter</taxon>
    </lineage>
</organism>
<reference evidence="1 2" key="1">
    <citation type="submission" date="2019-03" db="EMBL/GenBank/DDBJ databases">
        <title>Genomic Encyclopedia of Type Strains, Phase IV (KMG-IV): sequencing the most valuable type-strain genomes for metagenomic binning, comparative biology and taxonomic classification.</title>
        <authorList>
            <person name="Goeker M."/>
        </authorList>
    </citation>
    <scope>NUCLEOTIDE SEQUENCE [LARGE SCALE GENOMIC DNA]</scope>
    <source>
        <strain evidence="1 2">DSM 102940</strain>
    </source>
</reference>
<dbReference type="Proteomes" id="UP000294919">
    <property type="component" value="Unassembled WGS sequence"/>
</dbReference>
<keyword evidence="2" id="KW-1185">Reference proteome</keyword>
<dbReference type="AlphaFoldDB" id="A0A4R2KM39"/>
<proteinExistence type="predicted"/>
<protein>
    <recommendedName>
        <fullName evidence="3">SprT-like family protein</fullName>
    </recommendedName>
</protein>
<accession>A0A4R2KM39</accession>
<dbReference type="EMBL" id="SLWV01000011">
    <property type="protein sequence ID" value="TCO74753.1"/>
    <property type="molecule type" value="Genomic_DNA"/>
</dbReference>
<sequence length="250" mass="29193">MEPFYIKNIKFSAQTIIEKRLVVRNLLIKKSKNINSGEIVRILNDDVAVLFDLYDTYFLDDYFKKYFRGTLLFSLSTRMTYAAGKTIVLKNLGALKIEDEKYEIRMGVNFFLAYNEIEGEKNVSGIQTKDALEAFQIVFEHELCHLIEFYLFKASSCKQDRFKTLANNIFGHTGIYHSLPTKKEIARKKYDLHVGEHIIFDYQNKKLSGFIHGIKKRATVMVLDKKGSYADKKGNRYMKYYVPLEALKKK</sequence>